<dbReference type="EMBL" id="DUZY01000001">
    <property type="protein sequence ID" value="DAD18285.1"/>
    <property type="molecule type" value="Genomic_DNA"/>
</dbReference>
<dbReference type="Proteomes" id="UP000607653">
    <property type="component" value="Unassembled WGS sequence"/>
</dbReference>
<protein>
    <submittedName>
        <fullName evidence="1">Uncharacterized protein</fullName>
    </submittedName>
</protein>
<evidence type="ECO:0000313" key="1">
    <source>
        <dbReference type="EMBL" id="DAD18285.1"/>
    </source>
</evidence>
<keyword evidence="2" id="KW-1185">Reference proteome</keyword>
<dbReference type="AlphaFoldDB" id="A0A822XHI9"/>
<name>A0A822XHI9_NELNU</name>
<gene>
    <name evidence="1" type="ORF">HUJ06_019748</name>
</gene>
<evidence type="ECO:0000313" key="2">
    <source>
        <dbReference type="Proteomes" id="UP000607653"/>
    </source>
</evidence>
<reference evidence="1 2" key="1">
    <citation type="journal article" date="2020" name="Mol. Biol. Evol.">
        <title>Distinct Expression and Methylation Patterns for Genes with Different Fates following a Single Whole-Genome Duplication in Flowering Plants.</title>
        <authorList>
            <person name="Shi T."/>
            <person name="Rahmani R.S."/>
            <person name="Gugger P.F."/>
            <person name="Wang M."/>
            <person name="Li H."/>
            <person name="Zhang Y."/>
            <person name="Li Z."/>
            <person name="Wang Q."/>
            <person name="Van de Peer Y."/>
            <person name="Marchal K."/>
            <person name="Chen J."/>
        </authorList>
    </citation>
    <scope>NUCLEOTIDE SEQUENCE [LARGE SCALE GENOMIC DNA]</scope>
    <source>
        <tissue evidence="1">Leaf</tissue>
    </source>
</reference>
<accession>A0A822XHI9</accession>
<organism evidence="1 2">
    <name type="scientific">Nelumbo nucifera</name>
    <name type="common">Sacred lotus</name>
    <dbReference type="NCBI Taxonomy" id="4432"/>
    <lineage>
        <taxon>Eukaryota</taxon>
        <taxon>Viridiplantae</taxon>
        <taxon>Streptophyta</taxon>
        <taxon>Embryophyta</taxon>
        <taxon>Tracheophyta</taxon>
        <taxon>Spermatophyta</taxon>
        <taxon>Magnoliopsida</taxon>
        <taxon>Proteales</taxon>
        <taxon>Nelumbonaceae</taxon>
        <taxon>Nelumbo</taxon>
    </lineage>
</organism>
<sequence length="51" mass="5887">MRKTYAQANLLVYYLLVFQNPNKLRDLIRIGYLCARSNQTFGHPSSARNLG</sequence>
<comment type="caution">
    <text evidence="1">The sequence shown here is derived from an EMBL/GenBank/DDBJ whole genome shotgun (WGS) entry which is preliminary data.</text>
</comment>
<proteinExistence type="predicted"/>